<gene>
    <name evidence="1" type="ORF">VITISV_042341</name>
</gene>
<organism evidence="1">
    <name type="scientific">Vitis vinifera</name>
    <name type="common">Grape</name>
    <dbReference type="NCBI Taxonomy" id="29760"/>
    <lineage>
        <taxon>Eukaryota</taxon>
        <taxon>Viridiplantae</taxon>
        <taxon>Streptophyta</taxon>
        <taxon>Embryophyta</taxon>
        <taxon>Tracheophyta</taxon>
        <taxon>Spermatophyta</taxon>
        <taxon>Magnoliopsida</taxon>
        <taxon>eudicotyledons</taxon>
        <taxon>Gunneridae</taxon>
        <taxon>Pentapetalae</taxon>
        <taxon>rosids</taxon>
        <taxon>Vitales</taxon>
        <taxon>Vitaceae</taxon>
        <taxon>Viteae</taxon>
        <taxon>Vitis</taxon>
    </lineage>
</organism>
<proteinExistence type="predicted"/>
<accession>A5BWD6</accession>
<reference evidence="1" key="1">
    <citation type="journal article" date="2007" name="PLoS ONE">
        <title>The first genome sequence of an elite grapevine cultivar (Pinot noir Vitis vinifera L.): coping with a highly heterozygous genome.</title>
        <authorList>
            <person name="Velasco R."/>
            <person name="Zharkikh A."/>
            <person name="Troggio M."/>
            <person name="Cartwright D.A."/>
            <person name="Cestaro A."/>
            <person name="Pruss D."/>
            <person name="Pindo M."/>
            <person name="FitzGerald L.M."/>
            <person name="Vezzulli S."/>
            <person name="Reid J."/>
            <person name="Malacarne G."/>
            <person name="Iliev D."/>
            <person name="Coppola G."/>
            <person name="Wardell B."/>
            <person name="Micheletti D."/>
            <person name="Macalma T."/>
            <person name="Facci M."/>
            <person name="Mitchell J.T."/>
            <person name="Perazzolli M."/>
            <person name="Eldredge G."/>
            <person name="Gatto P."/>
            <person name="Oyzerski R."/>
            <person name="Moretto M."/>
            <person name="Gutin N."/>
            <person name="Stefanini M."/>
            <person name="Chen Y."/>
            <person name="Segala C."/>
            <person name="Davenport C."/>
            <person name="Dematte L."/>
            <person name="Mraz A."/>
            <person name="Battilana J."/>
            <person name="Stormo K."/>
            <person name="Costa F."/>
            <person name="Tao Q."/>
            <person name="Si-Ammour A."/>
            <person name="Harkins T."/>
            <person name="Lackey A."/>
            <person name="Perbost C."/>
            <person name="Taillon B."/>
            <person name="Stella A."/>
            <person name="Solovyev V."/>
            <person name="Fawcett J.A."/>
            <person name="Sterck L."/>
            <person name="Vandepoele K."/>
            <person name="Grando S.M."/>
            <person name="Toppo S."/>
            <person name="Moser C."/>
            <person name="Lanchbury J."/>
            <person name="Bogden R."/>
            <person name="Skolnick M."/>
            <person name="Sgaramella V."/>
            <person name="Bhatnagar S.K."/>
            <person name="Fontana P."/>
            <person name="Gutin A."/>
            <person name="Van de Peer Y."/>
            <person name="Salamini F."/>
            <person name="Viola R."/>
        </authorList>
    </citation>
    <scope>NUCLEOTIDE SEQUENCE</scope>
</reference>
<feature type="non-terminal residue" evidence="1">
    <location>
        <position position="1"/>
    </location>
</feature>
<dbReference type="EMBL" id="AM473558">
    <property type="protein sequence ID" value="CAN63927.1"/>
    <property type="molecule type" value="Genomic_DNA"/>
</dbReference>
<dbReference type="AlphaFoldDB" id="A5BWD6"/>
<protein>
    <submittedName>
        <fullName evidence="1">Uncharacterized protein</fullName>
    </submittedName>
</protein>
<name>A5BWD6_VITVI</name>
<evidence type="ECO:0000313" key="1">
    <source>
        <dbReference type="EMBL" id="CAN63927.1"/>
    </source>
</evidence>
<sequence length="143" mass="14981">WLFAVGIGGSFPLHRRGWRVIGFCRVAGGWKGFLAPDEWGESGVPSVEGRGGGEGGMGLPASGGAANGTTGFAMFWERGRGTFQRSVGGGGTGFPTPQGTTNGMTLQATVEIPSARGNGKKMGCRSKRNQLVRPVLQSNHRFK</sequence>